<comment type="caution">
    <text evidence="1">The sequence shown here is derived from an EMBL/GenBank/DDBJ whole genome shotgun (WGS) entry which is preliminary data.</text>
</comment>
<reference evidence="2" key="1">
    <citation type="journal article" date="2024" name="Proc. Natl. Acad. Sci. U.S.A.">
        <title>Extraordinary preservation of gene collinearity over three hundred million years revealed in homosporous lycophytes.</title>
        <authorList>
            <person name="Li C."/>
            <person name="Wickell D."/>
            <person name="Kuo L.Y."/>
            <person name="Chen X."/>
            <person name="Nie B."/>
            <person name="Liao X."/>
            <person name="Peng D."/>
            <person name="Ji J."/>
            <person name="Jenkins J."/>
            <person name="Williams M."/>
            <person name="Shu S."/>
            <person name="Plott C."/>
            <person name="Barry K."/>
            <person name="Rajasekar S."/>
            <person name="Grimwood J."/>
            <person name="Han X."/>
            <person name="Sun S."/>
            <person name="Hou Z."/>
            <person name="He W."/>
            <person name="Dai G."/>
            <person name="Sun C."/>
            <person name="Schmutz J."/>
            <person name="Leebens-Mack J.H."/>
            <person name="Li F.W."/>
            <person name="Wang L."/>
        </authorList>
    </citation>
    <scope>NUCLEOTIDE SEQUENCE [LARGE SCALE GENOMIC DNA]</scope>
    <source>
        <strain evidence="2">cv. PW_Plant_1</strain>
    </source>
</reference>
<sequence length="428" mass="46189">MPPRKLQMITVPPFFRCPISLELMKDPVTLCTGLTYDRESIEKWFQDGNNTCPASMQVVDSKELLPNHTLRRLIQEWYGANQIKGMESIPTSKPPADDHQVKALLSQIDECGRNSIVSALKQLRNMAKESEKNRRCVVEAGAVAILSGILAAVDVSGEVEGKEGSHEMVEACEEAVATLAIFHLDSAAKKLVMGAAQLASIASILRRGSLEGKVNAALLLHSLAEGGDSLKLIMGETSGLITGLVGLLREDYRLAVEASLVALLVLATPTKNRLRIVEAGAVSVLIELLPEATLRNTERILAILETLCNSAEGRAAVSRHALAIPVLVAILRAVSELATDHAVAILWAICQTAPDMTIMHTIVQEGAFTQLLFLIQADCTVTTKQKSADLLKRLHHIWSDDPSSPGNTGGLITRKLPLIKLPTAVALH</sequence>
<keyword evidence="2" id="KW-1185">Reference proteome</keyword>
<organism evidence="1 2">
    <name type="scientific">Diphasiastrum complanatum</name>
    <name type="common">Issler's clubmoss</name>
    <name type="synonym">Lycopodium complanatum</name>
    <dbReference type="NCBI Taxonomy" id="34168"/>
    <lineage>
        <taxon>Eukaryota</taxon>
        <taxon>Viridiplantae</taxon>
        <taxon>Streptophyta</taxon>
        <taxon>Embryophyta</taxon>
        <taxon>Tracheophyta</taxon>
        <taxon>Lycopodiopsida</taxon>
        <taxon>Lycopodiales</taxon>
        <taxon>Lycopodiaceae</taxon>
        <taxon>Lycopodioideae</taxon>
        <taxon>Diphasiastrum</taxon>
    </lineage>
</organism>
<gene>
    <name evidence="1" type="ORF">O6H91_13G059400</name>
</gene>
<name>A0ACC2BV65_DIPCM</name>
<evidence type="ECO:0000313" key="2">
    <source>
        <dbReference type="Proteomes" id="UP001162992"/>
    </source>
</evidence>
<protein>
    <submittedName>
        <fullName evidence="1">Uncharacterized protein</fullName>
    </submittedName>
</protein>
<accession>A0ACC2BV65</accession>
<dbReference type="EMBL" id="CM055104">
    <property type="protein sequence ID" value="KAJ7533666.1"/>
    <property type="molecule type" value="Genomic_DNA"/>
</dbReference>
<proteinExistence type="predicted"/>
<dbReference type="Proteomes" id="UP001162992">
    <property type="component" value="Chromosome 13"/>
</dbReference>
<evidence type="ECO:0000313" key="1">
    <source>
        <dbReference type="EMBL" id="KAJ7533666.1"/>
    </source>
</evidence>